<feature type="transmembrane region" description="Helical" evidence="2">
    <location>
        <begin position="241"/>
        <end position="265"/>
    </location>
</feature>
<feature type="transmembrane region" description="Helical" evidence="2">
    <location>
        <begin position="321"/>
        <end position="339"/>
    </location>
</feature>
<keyword evidence="2" id="KW-0472">Membrane</keyword>
<evidence type="ECO:0000313" key="3">
    <source>
        <dbReference type="EMBL" id="RRQ04517.1"/>
    </source>
</evidence>
<keyword evidence="2" id="KW-1133">Transmembrane helix</keyword>
<dbReference type="AlphaFoldDB" id="A0A3R8QR82"/>
<reference evidence="3 4" key="1">
    <citation type="submission" date="2018-01" db="EMBL/GenBank/DDBJ databases">
        <title>Twenty Corynebacterium bovis Genomes.</title>
        <authorList>
            <person name="Gulvik C.A."/>
        </authorList>
    </citation>
    <scope>NUCLEOTIDE SEQUENCE [LARGE SCALE GENOMIC DNA]</scope>
    <source>
        <strain evidence="3 4">16-2004</strain>
    </source>
</reference>
<feature type="compositionally biased region" description="Low complexity" evidence="1">
    <location>
        <begin position="390"/>
        <end position="419"/>
    </location>
</feature>
<evidence type="ECO:0000256" key="1">
    <source>
        <dbReference type="SAM" id="MobiDB-lite"/>
    </source>
</evidence>
<keyword evidence="2" id="KW-0812">Transmembrane</keyword>
<proteinExistence type="predicted"/>
<feature type="transmembrane region" description="Helical" evidence="2">
    <location>
        <begin position="168"/>
        <end position="188"/>
    </location>
</feature>
<feature type="transmembrane region" description="Helical" evidence="2">
    <location>
        <begin position="351"/>
        <end position="376"/>
    </location>
</feature>
<protein>
    <recommendedName>
        <fullName evidence="5">DUF2029 domain-containing protein</fullName>
    </recommendedName>
</protein>
<name>A0A3R8QR82_9CORY</name>
<accession>A0A3R8QR82</accession>
<feature type="transmembrane region" description="Helical" evidence="2">
    <location>
        <begin position="277"/>
        <end position="295"/>
    </location>
</feature>
<feature type="region of interest" description="Disordered" evidence="1">
    <location>
        <begin position="387"/>
        <end position="439"/>
    </location>
</feature>
<evidence type="ECO:0000256" key="2">
    <source>
        <dbReference type="SAM" id="Phobius"/>
    </source>
</evidence>
<feature type="transmembrane region" description="Helical" evidence="2">
    <location>
        <begin position="134"/>
        <end position="156"/>
    </location>
</feature>
<comment type="caution">
    <text evidence="3">The sequence shown here is derived from an EMBL/GenBank/DDBJ whole genome shotgun (WGS) entry which is preliminary data.</text>
</comment>
<evidence type="ECO:0000313" key="4">
    <source>
        <dbReference type="Proteomes" id="UP000278422"/>
    </source>
</evidence>
<feature type="transmembrane region" description="Helical" evidence="2">
    <location>
        <begin position="65"/>
        <end position="86"/>
    </location>
</feature>
<dbReference type="Proteomes" id="UP000278422">
    <property type="component" value="Unassembled WGS sequence"/>
</dbReference>
<evidence type="ECO:0008006" key="5">
    <source>
        <dbReference type="Google" id="ProtNLM"/>
    </source>
</evidence>
<gene>
    <name evidence="3" type="ORF">CXF42_04275</name>
</gene>
<organism evidence="3 4">
    <name type="scientific">Corynebacterium bovis</name>
    <dbReference type="NCBI Taxonomy" id="36808"/>
    <lineage>
        <taxon>Bacteria</taxon>
        <taxon>Bacillati</taxon>
        <taxon>Actinomycetota</taxon>
        <taxon>Actinomycetes</taxon>
        <taxon>Mycobacteriales</taxon>
        <taxon>Corynebacteriaceae</taxon>
        <taxon>Corynebacterium</taxon>
    </lineage>
</organism>
<feature type="transmembrane region" description="Helical" evidence="2">
    <location>
        <begin position="95"/>
        <end position="128"/>
    </location>
</feature>
<keyword evidence="4" id="KW-1185">Reference proteome</keyword>
<dbReference type="EMBL" id="PQNQ01000008">
    <property type="protein sequence ID" value="RRQ04517.1"/>
    <property type="molecule type" value="Genomic_DNA"/>
</dbReference>
<feature type="transmembrane region" description="Helical" evidence="2">
    <location>
        <begin position="208"/>
        <end position="229"/>
    </location>
</feature>
<sequence>MWAVWTAAHVLLVYFTVVRHWTVGDVHYYLQGVDGTSVGAMDEYPDAAVWPLRLLRLAVPDDKDVFTAAFVFSCLALSAVFTAVLLRRGAWHSALFWSLFVGLSGPVFVTRLDLVPGLLVGCAAGLLFTHPRVASAVLACATATKLWPGMLAAGLVGGARNRGTWQRLVTFFVSLAVLVAVTVATSGVDRVLSPLGYQSDRGLQVESVAATPFVVLSAVFPGTWSISYAASKSFEITGPGVTVATGLTTVLTVLLVLAVLAAAVAHLLRDTWTPDSAVAFSAVLVLLLIVTNKVFSPQYLIWLAPLIAVALHRLPGRRTRFLAAGLLVLAALTTVVYPLCYDTLVYGDTAPFPAVVLLARNVGVVVLTVVAVRWWLATRPWSRPGRVPGDDAVPAVSPAAGATATDAAATDAPAVGASPPRSPVPRPAASPGRPRPRGP</sequence>